<dbReference type="InterPro" id="IPR020846">
    <property type="entry name" value="MFS_dom"/>
</dbReference>
<evidence type="ECO:0000313" key="13">
    <source>
        <dbReference type="EMBL" id="ETS72922.1"/>
    </source>
</evidence>
<feature type="transmembrane region" description="Helical" evidence="11">
    <location>
        <begin position="222"/>
        <end position="243"/>
    </location>
</feature>
<feature type="transmembrane region" description="Helical" evidence="11">
    <location>
        <begin position="423"/>
        <end position="442"/>
    </location>
</feature>
<comment type="similarity">
    <text evidence="2">Belongs to the major facilitator superfamily. TCR/Tet family.</text>
</comment>
<dbReference type="KEGG" id="pfy:PFICI_15314"/>
<dbReference type="GO" id="GO:0005886">
    <property type="term" value="C:plasma membrane"/>
    <property type="evidence" value="ECO:0007669"/>
    <property type="project" value="TreeGrafter"/>
</dbReference>
<dbReference type="Pfam" id="PF07690">
    <property type="entry name" value="MFS_1"/>
    <property type="match status" value="1"/>
</dbReference>
<sequence>MSSTTDHQLIMMEYTSETKQQHNLLIPPPDTEMQSIFNGQLMSNSEVPASLNNFHGQKHPTNSTAAREEEQQQVTTNEEQHEPVNLEPTHGRSNGQIALIMLALCLAVLLGALDVTIVTTALPSISEDFQSSAGYTWVGSAFLLANAASIPSWGKISDIFGRKPMLLLANVIFMIGSLIAALATGIGMLIAGRAVQGLGGGGLTILTKIVIGDIVPLKTCSIFYGVLGGVWAVAAATGPAIGGALTEKVSWRWCFWINLPLDGLAFLIILFFLDISSPRTPLLKGLQAIDWVGSALVVGGTLMFLFALELGGVSAPWHSAKVVCLLLFGLLGWALFIFWEARYARFPVTPMTLFKNISNAATLFCVFIQGIVFISASYYLPLYFQVVRGYTPIQSGVYVLPTALALSAGSLCTGFVVSKTGWYIPPTVFGLFMMVLGFGLFIDLDAYSNWAKLILYQLVSGVGVGPLFQSPIIALHAHTKPRDMATATSTLGFIRQIAQAISVVIGQVVYQNEIAKRYPSLVASGLTYPLENVLSFSTGADAQIIERLPEDQRTAVRIALADALQPMWLMYTCFAAAGLVASFFIRPRVLTHEHVEIKTGLDAEYENAEARRREREESNNV</sequence>
<dbReference type="GO" id="GO:0005774">
    <property type="term" value="C:vacuolar membrane"/>
    <property type="evidence" value="ECO:0007669"/>
    <property type="project" value="UniProtKB-SubCell"/>
</dbReference>
<keyword evidence="5 11" id="KW-1133">Transmembrane helix</keyword>
<dbReference type="PANTHER" id="PTHR23501">
    <property type="entry name" value="MAJOR FACILITATOR SUPERFAMILY"/>
    <property type="match status" value="1"/>
</dbReference>
<dbReference type="FunFam" id="1.20.1720.10:FF:000014">
    <property type="entry name" value="MFS drug transporter, putative"/>
    <property type="match status" value="1"/>
</dbReference>
<dbReference type="GO" id="GO:0022857">
    <property type="term" value="F:transmembrane transporter activity"/>
    <property type="evidence" value="ECO:0007669"/>
    <property type="project" value="InterPro"/>
</dbReference>
<dbReference type="RefSeq" id="XP_007842086.1">
    <property type="nucleotide sequence ID" value="XM_007843895.1"/>
</dbReference>
<feature type="transmembrane region" description="Helical" evidence="11">
    <location>
        <begin position="255"/>
        <end position="276"/>
    </location>
</feature>
<feature type="transmembrane region" description="Helical" evidence="11">
    <location>
        <begin position="396"/>
        <end position="416"/>
    </location>
</feature>
<dbReference type="OrthoDB" id="10021397at2759"/>
<feature type="transmembrane region" description="Helical" evidence="11">
    <location>
        <begin position="97"/>
        <end position="122"/>
    </location>
</feature>
<evidence type="ECO:0000256" key="11">
    <source>
        <dbReference type="SAM" id="Phobius"/>
    </source>
</evidence>
<evidence type="ECO:0000256" key="9">
    <source>
        <dbReference type="ARBA" id="ARBA00083178"/>
    </source>
</evidence>
<keyword evidence="3" id="KW-0813">Transport</keyword>
<keyword evidence="14" id="KW-1185">Reference proteome</keyword>
<dbReference type="HOGENOM" id="CLU_000960_22_0_1"/>
<feature type="transmembrane region" description="Helical" evidence="11">
    <location>
        <begin position="288"/>
        <end position="308"/>
    </location>
</feature>
<dbReference type="FunFam" id="1.20.1250.20:FF:000196">
    <property type="entry name" value="MFS toxin efflux pump (AflT)"/>
    <property type="match status" value="1"/>
</dbReference>
<accession>W3WIE8</accession>
<dbReference type="PROSITE" id="PS50850">
    <property type="entry name" value="MFS"/>
    <property type="match status" value="1"/>
</dbReference>
<evidence type="ECO:0000256" key="6">
    <source>
        <dbReference type="ARBA" id="ARBA00023136"/>
    </source>
</evidence>
<dbReference type="EMBL" id="KI912125">
    <property type="protein sequence ID" value="ETS72922.1"/>
    <property type="molecule type" value="Genomic_DNA"/>
</dbReference>
<dbReference type="AlphaFoldDB" id="W3WIE8"/>
<dbReference type="InterPro" id="IPR036259">
    <property type="entry name" value="MFS_trans_sf"/>
</dbReference>
<comment type="subcellular location">
    <subcellularLocation>
        <location evidence="1">Vacuole membrane</location>
        <topology evidence="1">Multi-pass membrane protein</topology>
    </subcellularLocation>
</comment>
<feature type="transmembrane region" description="Helical" evidence="11">
    <location>
        <begin position="320"/>
        <end position="339"/>
    </location>
</feature>
<comment type="function">
    <text evidence="7">Efflux pump; part of the gene cluster that mediates the biosynthesis of dothistromin (DOTH), a polyketide toxin very similar in structure to the aflatoxin precursor, versicolorin B. One function of dotC may be to transport early-stage dothistromin biosynthetic intermediates from the cytoplasm into vacuoles, thereby affecting the rate of dothistromin production.</text>
</comment>
<dbReference type="PRINTS" id="PR01036">
    <property type="entry name" value="TCRTETB"/>
</dbReference>
<feature type="compositionally biased region" description="Polar residues" evidence="10">
    <location>
        <begin position="52"/>
        <end position="65"/>
    </location>
</feature>
<dbReference type="CDD" id="cd17502">
    <property type="entry name" value="MFS_Azr1_MDR_like"/>
    <property type="match status" value="1"/>
</dbReference>
<feature type="region of interest" description="Disordered" evidence="10">
    <location>
        <begin position="52"/>
        <end position="88"/>
    </location>
</feature>
<gene>
    <name evidence="13" type="ORF">PFICI_15314</name>
</gene>
<dbReference type="Gene3D" id="1.20.1250.20">
    <property type="entry name" value="MFS general substrate transporter like domains"/>
    <property type="match status" value="1"/>
</dbReference>
<evidence type="ECO:0000256" key="4">
    <source>
        <dbReference type="ARBA" id="ARBA00022692"/>
    </source>
</evidence>
<name>W3WIE8_PESFW</name>
<feature type="transmembrane region" description="Helical" evidence="11">
    <location>
        <begin position="166"/>
        <end position="191"/>
    </location>
</feature>
<dbReference type="InParanoid" id="W3WIE8"/>
<proteinExistence type="inferred from homology"/>
<dbReference type="PANTHER" id="PTHR23501:SF102">
    <property type="entry name" value="DRUG TRANSPORTER, PUTATIVE (AFU_ORTHOLOGUE AFUA_3G08530)-RELATED"/>
    <property type="match status" value="1"/>
</dbReference>
<evidence type="ECO:0000256" key="3">
    <source>
        <dbReference type="ARBA" id="ARBA00022448"/>
    </source>
</evidence>
<dbReference type="Gene3D" id="1.20.1720.10">
    <property type="entry name" value="Multidrug resistance protein D"/>
    <property type="match status" value="1"/>
</dbReference>
<dbReference type="SUPFAM" id="SSF103473">
    <property type="entry name" value="MFS general substrate transporter"/>
    <property type="match status" value="2"/>
</dbReference>
<dbReference type="InterPro" id="IPR011701">
    <property type="entry name" value="MFS"/>
</dbReference>
<feature type="transmembrane region" description="Helical" evidence="11">
    <location>
        <begin position="454"/>
        <end position="475"/>
    </location>
</feature>
<evidence type="ECO:0000256" key="7">
    <source>
        <dbReference type="ARBA" id="ARBA00057269"/>
    </source>
</evidence>
<feature type="transmembrane region" description="Helical" evidence="11">
    <location>
        <begin position="567"/>
        <end position="585"/>
    </location>
</feature>
<dbReference type="OMA" id="GFVRMIS"/>
<evidence type="ECO:0000313" key="14">
    <source>
        <dbReference type="Proteomes" id="UP000030651"/>
    </source>
</evidence>
<keyword evidence="6 11" id="KW-0472">Membrane</keyword>
<evidence type="ECO:0000256" key="10">
    <source>
        <dbReference type="SAM" id="MobiDB-lite"/>
    </source>
</evidence>
<feature type="domain" description="Major facilitator superfamily (MFS) profile" evidence="12">
    <location>
        <begin position="100"/>
        <end position="590"/>
    </location>
</feature>
<protein>
    <recommendedName>
        <fullName evidence="8">Efflux pump dotC</fullName>
    </recommendedName>
    <alternativeName>
        <fullName evidence="9">Dothistromin biosynthesis protein C</fullName>
    </alternativeName>
</protein>
<evidence type="ECO:0000256" key="8">
    <source>
        <dbReference type="ARBA" id="ARBA00069956"/>
    </source>
</evidence>
<dbReference type="Proteomes" id="UP000030651">
    <property type="component" value="Unassembled WGS sequence"/>
</dbReference>
<dbReference type="GeneID" id="19280327"/>
<keyword evidence="4 11" id="KW-0812">Transmembrane</keyword>
<organism evidence="13 14">
    <name type="scientific">Pestalotiopsis fici (strain W106-1 / CGMCC3.15140)</name>
    <dbReference type="NCBI Taxonomy" id="1229662"/>
    <lineage>
        <taxon>Eukaryota</taxon>
        <taxon>Fungi</taxon>
        <taxon>Dikarya</taxon>
        <taxon>Ascomycota</taxon>
        <taxon>Pezizomycotina</taxon>
        <taxon>Sordariomycetes</taxon>
        <taxon>Xylariomycetidae</taxon>
        <taxon>Amphisphaeriales</taxon>
        <taxon>Sporocadaceae</taxon>
        <taxon>Pestalotiopsis</taxon>
    </lineage>
</organism>
<reference evidence="14" key="1">
    <citation type="journal article" date="2015" name="BMC Genomics">
        <title>Genomic and transcriptomic analysis of the endophytic fungus Pestalotiopsis fici reveals its lifestyle and high potential for synthesis of natural products.</title>
        <authorList>
            <person name="Wang X."/>
            <person name="Zhang X."/>
            <person name="Liu L."/>
            <person name="Xiang M."/>
            <person name="Wang W."/>
            <person name="Sun X."/>
            <person name="Che Y."/>
            <person name="Guo L."/>
            <person name="Liu G."/>
            <person name="Guo L."/>
            <person name="Wang C."/>
            <person name="Yin W.B."/>
            <person name="Stadler M."/>
            <person name="Zhang X."/>
            <person name="Liu X."/>
        </authorList>
    </citation>
    <scope>NUCLEOTIDE SEQUENCE [LARGE SCALE GENOMIC DNA]</scope>
    <source>
        <strain evidence="14">W106-1 / CGMCC3.15140</strain>
    </source>
</reference>
<dbReference type="eggNOG" id="KOG0254">
    <property type="taxonomic scope" value="Eukaryota"/>
</dbReference>
<evidence type="ECO:0000256" key="1">
    <source>
        <dbReference type="ARBA" id="ARBA00004128"/>
    </source>
</evidence>
<feature type="transmembrane region" description="Helical" evidence="11">
    <location>
        <begin position="360"/>
        <end position="384"/>
    </location>
</feature>
<evidence type="ECO:0000256" key="5">
    <source>
        <dbReference type="ARBA" id="ARBA00022989"/>
    </source>
</evidence>
<evidence type="ECO:0000256" key="2">
    <source>
        <dbReference type="ARBA" id="ARBA00007520"/>
    </source>
</evidence>
<feature type="transmembrane region" description="Helical" evidence="11">
    <location>
        <begin position="134"/>
        <end position="154"/>
    </location>
</feature>
<evidence type="ECO:0000259" key="12">
    <source>
        <dbReference type="PROSITE" id="PS50850"/>
    </source>
</evidence>